<dbReference type="EMBL" id="AQIB01018581">
    <property type="status" value="NOT_ANNOTATED_CDS"/>
    <property type="molecule type" value="Genomic_DNA"/>
</dbReference>
<dbReference type="eggNOG" id="KOG1721">
    <property type="taxonomic scope" value="Eukaryota"/>
</dbReference>
<dbReference type="GO" id="GO:0008270">
    <property type="term" value="F:zinc ion binding"/>
    <property type="evidence" value="ECO:0007669"/>
    <property type="project" value="UniProtKB-KW"/>
</dbReference>
<feature type="domain" description="C2H2-type" evidence="3">
    <location>
        <begin position="61"/>
        <end position="90"/>
    </location>
</feature>
<keyword evidence="2" id="KW-0479">Metal-binding</keyword>
<reference evidence="4" key="2">
    <citation type="submission" date="2025-08" db="UniProtKB">
        <authorList>
            <consortium name="Ensembl"/>
        </authorList>
    </citation>
    <scope>IDENTIFICATION</scope>
</reference>
<evidence type="ECO:0000313" key="5">
    <source>
        <dbReference type="Proteomes" id="UP000029965"/>
    </source>
</evidence>
<dbReference type="Gene3D" id="3.30.160.60">
    <property type="entry name" value="Classic Zinc Finger"/>
    <property type="match status" value="4"/>
</dbReference>
<reference evidence="4 5" key="1">
    <citation type="submission" date="2014-03" db="EMBL/GenBank/DDBJ databases">
        <authorList>
            <person name="Warren W."/>
            <person name="Wilson R.K."/>
        </authorList>
    </citation>
    <scope>NUCLEOTIDE SEQUENCE</scope>
</reference>
<keyword evidence="5" id="KW-1185">Reference proteome</keyword>
<dbReference type="STRING" id="60711.ENSCSAP00000009548"/>
<dbReference type="PANTHER" id="PTHR46179:SF1">
    <property type="entry name" value="TRANSCRIPTION FACTOR IIIA"/>
    <property type="match status" value="1"/>
</dbReference>
<dbReference type="InterPro" id="IPR051061">
    <property type="entry name" value="Zinc_finger_trans_reg"/>
</dbReference>
<dbReference type="GeneTree" id="ENSGT00940000155647"/>
<keyword evidence="2" id="KW-0863">Zinc-finger</keyword>
<evidence type="ECO:0000259" key="3">
    <source>
        <dbReference type="PROSITE" id="PS50157"/>
    </source>
</evidence>
<dbReference type="FunFam" id="3.30.160.60:FF:001810">
    <property type="entry name" value="General transcription factor IIIA"/>
    <property type="match status" value="1"/>
</dbReference>
<accession>A0A0D9RLQ9</accession>
<feature type="domain" description="C2H2-type" evidence="3">
    <location>
        <begin position="189"/>
        <end position="218"/>
    </location>
</feature>
<sequence>DYKGCGKAFIRSYPLNCHILIHIGEKPFICSANGCDKKKSHTKSNWKKHFACKHENLQKQYVCNFEGCKKTFKKHQQLKIHQCQHENKPLFKFNLEGCGKHFVSPCRLRGQMQVHQKNGCSFVAETWTELPKHMREIHKKEITYDVCQKTFKCEDYLKDVCQHPRDGCSRTVFNLQSCLLSFHTENHPFMCEHAGCGKRLAMKQSLTRHAIVYELDRKKMKTKVKLSSEKYIPHKRKQEQGLSLHENGESLNSIDLDSFNTYFIKIIDLG</sequence>
<dbReference type="SMART" id="SM00355">
    <property type="entry name" value="ZnF_C2H2"/>
    <property type="match status" value="5"/>
</dbReference>
<evidence type="ECO:0000256" key="2">
    <source>
        <dbReference type="PROSITE-ProRule" id="PRU00042"/>
    </source>
</evidence>
<reference evidence="4" key="3">
    <citation type="submission" date="2025-09" db="UniProtKB">
        <authorList>
            <consortium name="Ensembl"/>
        </authorList>
    </citation>
    <scope>IDENTIFICATION</scope>
</reference>
<evidence type="ECO:0000313" key="4">
    <source>
        <dbReference type="Ensembl" id="ENSCSAP00000009548.1"/>
    </source>
</evidence>
<keyword evidence="2" id="KW-0862">Zinc</keyword>
<dbReference type="PANTHER" id="PTHR46179">
    <property type="entry name" value="ZINC FINGER PROTEIN"/>
    <property type="match status" value="1"/>
</dbReference>
<name>A0A0D9RLQ9_CHLSB</name>
<protein>
    <recommendedName>
        <fullName evidence="1">Transcription factor IIIA</fullName>
    </recommendedName>
</protein>
<dbReference type="InterPro" id="IPR013087">
    <property type="entry name" value="Znf_C2H2_type"/>
</dbReference>
<proteinExistence type="predicted"/>
<dbReference type="Ensembl" id="ENSCSAT00000011480.1">
    <property type="protein sequence ID" value="ENSCSAP00000009548.1"/>
    <property type="gene ID" value="ENSCSAG00000013389.1"/>
</dbReference>
<organism evidence="4 5">
    <name type="scientific">Chlorocebus sabaeus</name>
    <name type="common">Green monkey</name>
    <name type="synonym">Simia sabaea</name>
    <dbReference type="NCBI Taxonomy" id="60711"/>
    <lineage>
        <taxon>Eukaryota</taxon>
        <taxon>Metazoa</taxon>
        <taxon>Chordata</taxon>
        <taxon>Craniata</taxon>
        <taxon>Vertebrata</taxon>
        <taxon>Euteleostomi</taxon>
        <taxon>Mammalia</taxon>
        <taxon>Eutheria</taxon>
        <taxon>Euarchontoglires</taxon>
        <taxon>Primates</taxon>
        <taxon>Haplorrhini</taxon>
        <taxon>Catarrhini</taxon>
        <taxon>Cercopithecidae</taxon>
        <taxon>Cercopithecinae</taxon>
        <taxon>Chlorocebus</taxon>
    </lineage>
</organism>
<evidence type="ECO:0000256" key="1">
    <source>
        <dbReference type="ARBA" id="ARBA00040434"/>
    </source>
</evidence>
<feature type="domain" description="C2H2-type" evidence="3">
    <location>
        <begin position="1"/>
        <end position="27"/>
    </location>
</feature>
<dbReference type="Proteomes" id="UP000029965">
    <property type="component" value="Chromosome 21"/>
</dbReference>
<dbReference type="InterPro" id="IPR036236">
    <property type="entry name" value="Znf_C2H2_sf"/>
</dbReference>
<dbReference type="PROSITE" id="PS50157">
    <property type="entry name" value="ZINC_FINGER_C2H2_2"/>
    <property type="match status" value="3"/>
</dbReference>
<dbReference type="PROSITE" id="PS00028">
    <property type="entry name" value="ZINC_FINGER_C2H2_1"/>
    <property type="match status" value="1"/>
</dbReference>
<dbReference type="AlphaFoldDB" id="A0A0D9RLQ9"/>
<dbReference type="GO" id="GO:0005634">
    <property type="term" value="C:nucleus"/>
    <property type="evidence" value="ECO:0007669"/>
    <property type="project" value="TreeGrafter"/>
</dbReference>
<dbReference type="SUPFAM" id="SSF57667">
    <property type="entry name" value="beta-beta-alpha zinc fingers"/>
    <property type="match status" value="4"/>
</dbReference>